<dbReference type="AlphaFoldDB" id="A0A1Y2HK56"/>
<sequence length="149" mass="16528">MVAPSATATHAFAFHATVHAIPVRKTCFASKSKFIFRPYHTPSTCRAHDAKTCSHLSLAMHPPFPTFPCACPCCTLHCACHIDRAPAHSILRSTGNYRHQKHVLLSVPRHTFKRTSLKLGIAVPLTACLALMKTCTDTHRRYSQQGFYG</sequence>
<evidence type="ECO:0000313" key="2">
    <source>
        <dbReference type="Proteomes" id="UP000193411"/>
    </source>
</evidence>
<evidence type="ECO:0000313" key="1">
    <source>
        <dbReference type="EMBL" id="ORZ34231.1"/>
    </source>
</evidence>
<accession>A0A1Y2HK56</accession>
<keyword evidence="2" id="KW-1185">Reference proteome</keyword>
<name>A0A1Y2HK56_9FUNG</name>
<reference evidence="1 2" key="1">
    <citation type="submission" date="2016-07" db="EMBL/GenBank/DDBJ databases">
        <title>Pervasive Adenine N6-methylation of Active Genes in Fungi.</title>
        <authorList>
            <consortium name="DOE Joint Genome Institute"/>
            <person name="Mondo S.J."/>
            <person name="Dannebaum R.O."/>
            <person name="Kuo R.C."/>
            <person name="Labutti K."/>
            <person name="Haridas S."/>
            <person name="Kuo A."/>
            <person name="Salamov A."/>
            <person name="Ahrendt S.R."/>
            <person name="Lipzen A."/>
            <person name="Sullivan W."/>
            <person name="Andreopoulos W.B."/>
            <person name="Clum A."/>
            <person name="Lindquist E."/>
            <person name="Daum C."/>
            <person name="Ramamoorthy G.K."/>
            <person name="Gryganskyi A."/>
            <person name="Culley D."/>
            <person name="Magnuson J.K."/>
            <person name="James T.Y."/>
            <person name="O'Malley M.A."/>
            <person name="Stajich J.E."/>
            <person name="Spatafora J.W."/>
            <person name="Visel A."/>
            <person name="Grigoriev I.V."/>
        </authorList>
    </citation>
    <scope>NUCLEOTIDE SEQUENCE [LARGE SCALE GENOMIC DNA]</scope>
    <source>
        <strain evidence="1 2">PL171</strain>
    </source>
</reference>
<comment type="caution">
    <text evidence="1">The sequence shown here is derived from an EMBL/GenBank/DDBJ whole genome shotgun (WGS) entry which is preliminary data.</text>
</comment>
<organism evidence="1 2">
    <name type="scientific">Catenaria anguillulae PL171</name>
    <dbReference type="NCBI Taxonomy" id="765915"/>
    <lineage>
        <taxon>Eukaryota</taxon>
        <taxon>Fungi</taxon>
        <taxon>Fungi incertae sedis</taxon>
        <taxon>Blastocladiomycota</taxon>
        <taxon>Blastocladiomycetes</taxon>
        <taxon>Blastocladiales</taxon>
        <taxon>Catenariaceae</taxon>
        <taxon>Catenaria</taxon>
    </lineage>
</organism>
<dbReference type="EMBL" id="MCFL01000030">
    <property type="protein sequence ID" value="ORZ34231.1"/>
    <property type="molecule type" value="Genomic_DNA"/>
</dbReference>
<gene>
    <name evidence="1" type="ORF">BCR44DRAFT_315105</name>
</gene>
<proteinExistence type="predicted"/>
<dbReference type="Proteomes" id="UP000193411">
    <property type="component" value="Unassembled WGS sequence"/>
</dbReference>
<protein>
    <submittedName>
        <fullName evidence="1">Uncharacterized protein</fullName>
    </submittedName>
</protein>